<dbReference type="Pfam" id="PF01541">
    <property type="entry name" value="GIY-YIG"/>
    <property type="match status" value="1"/>
</dbReference>
<proteinExistence type="inferred from homology"/>
<gene>
    <name evidence="3" type="ORF">SAMN04488069_10558</name>
</gene>
<evidence type="ECO:0000256" key="1">
    <source>
        <dbReference type="ARBA" id="ARBA00007435"/>
    </source>
</evidence>
<dbReference type="SUPFAM" id="SSF82771">
    <property type="entry name" value="GIY-YIG endonuclease"/>
    <property type="match status" value="1"/>
</dbReference>
<evidence type="ECO:0000313" key="3">
    <source>
        <dbReference type="EMBL" id="SDY03468.1"/>
    </source>
</evidence>
<dbReference type="InterPro" id="IPR050190">
    <property type="entry name" value="UPF0213_domain"/>
</dbReference>
<keyword evidence="3" id="KW-0255">Endonuclease</keyword>
<dbReference type="STRING" id="651662.SAMN04488069_10558"/>
<accession>A0A1H3GLE9</accession>
<dbReference type="GO" id="GO:0004519">
    <property type="term" value="F:endonuclease activity"/>
    <property type="evidence" value="ECO:0007669"/>
    <property type="project" value="UniProtKB-KW"/>
</dbReference>
<evidence type="ECO:0000313" key="4">
    <source>
        <dbReference type="Proteomes" id="UP000199249"/>
    </source>
</evidence>
<comment type="similarity">
    <text evidence="1">Belongs to the UPF0213 family.</text>
</comment>
<dbReference type="RefSeq" id="WP_092739061.1">
    <property type="nucleotide sequence ID" value="NZ_FNOV01000005.1"/>
</dbReference>
<dbReference type="EMBL" id="FNOV01000005">
    <property type="protein sequence ID" value="SDY03468.1"/>
    <property type="molecule type" value="Genomic_DNA"/>
</dbReference>
<sequence length="100" mass="11537">MYIYILTNPARTVLYTGVTNDLERRLHEHSQNLGEAGRFTSRYQCNLLVYFEACATSQQAIIREKEIKGWSRAKKETLIARLNPTWIAIDLETWDGGTES</sequence>
<dbReference type="OrthoDB" id="1495241at2"/>
<name>A0A1H3GLE9_9BACT</name>
<dbReference type="PROSITE" id="PS50164">
    <property type="entry name" value="GIY_YIG"/>
    <property type="match status" value="1"/>
</dbReference>
<keyword evidence="3" id="KW-0540">Nuclease</keyword>
<dbReference type="Gene3D" id="3.40.1440.10">
    <property type="entry name" value="GIY-YIG endonuclease"/>
    <property type="match status" value="1"/>
</dbReference>
<feature type="domain" description="GIY-YIG" evidence="2">
    <location>
        <begin position="1"/>
        <end position="77"/>
    </location>
</feature>
<dbReference type="CDD" id="cd10448">
    <property type="entry name" value="GIY-YIG_unchar_3"/>
    <property type="match status" value="1"/>
</dbReference>
<organism evidence="3 4">
    <name type="scientific">Hymenobacter psychrophilus</name>
    <dbReference type="NCBI Taxonomy" id="651662"/>
    <lineage>
        <taxon>Bacteria</taxon>
        <taxon>Pseudomonadati</taxon>
        <taxon>Bacteroidota</taxon>
        <taxon>Cytophagia</taxon>
        <taxon>Cytophagales</taxon>
        <taxon>Hymenobacteraceae</taxon>
        <taxon>Hymenobacter</taxon>
    </lineage>
</organism>
<dbReference type="InterPro" id="IPR000305">
    <property type="entry name" value="GIY-YIG_endonuc"/>
</dbReference>
<dbReference type="AlphaFoldDB" id="A0A1H3GLE9"/>
<dbReference type="Proteomes" id="UP000199249">
    <property type="component" value="Unassembled WGS sequence"/>
</dbReference>
<keyword evidence="3" id="KW-0378">Hydrolase</keyword>
<evidence type="ECO:0000259" key="2">
    <source>
        <dbReference type="PROSITE" id="PS50164"/>
    </source>
</evidence>
<protein>
    <submittedName>
        <fullName evidence="3">Putative endonuclease</fullName>
    </submittedName>
</protein>
<dbReference type="PANTHER" id="PTHR34477">
    <property type="entry name" value="UPF0213 PROTEIN YHBQ"/>
    <property type="match status" value="1"/>
</dbReference>
<dbReference type="InterPro" id="IPR035901">
    <property type="entry name" value="GIY-YIG_endonuc_sf"/>
</dbReference>
<dbReference type="PANTHER" id="PTHR34477:SF5">
    <property type="entry name" value="BSL5627 PROTEIN"/>
    <property type="match status" value="1"/>
</dbReference>
<reference evidence="4" key="1">
    <citation type="submission" date="2016-10" db="EMBL/GenBank/DDBJ databases">
        <authorList>
            <person name="Varghese N."/>
            <person name="Submissions S."/>
        </authorList>
    </citation>
    <scope>NUCLEOTIDE SEQUENCE [LARGE SCALE GENOMIC DNA]</scope>
    <source>
        <strain evidence="4">CGMCC 1.8975</strain>
    </source>
</reference>
<keyword evidence="4" id="KW-1185">Reference proteome</keyword>